<evidence type="ECO:0000259" key="2">
    <source>
        <dbReference type="Pfam" id="PF00586"/>
    </source>
</evidence>
<dbReference type="Pfam" id="PF02769">
    <property type="entry name" value="AIRS_C"/>
    <property type="match status" value="1"/>
</dbReference>
<dbReference type="Pfam" id="PF00586">
    <property type="entry name" value="AIRS"/>
    <property type="match status" value="1"/>
</dbReference>
<accession>A0A832ZXL6</accession>
<dbReference type="InterPro" id="IPR011854">
    <property type="entry name" value="HypE"/>
</dbReference>
<evidence type="ECO:0000313" key="5">
    <source>
        <dbReference type="Proteomes" id="UP000608579"/>
    </source>
</evidence>
<dbReference type="Gene3D" id="3.90.650.10">
    <property type="entry name" value="PurM-like C-terminal domain"/>
    <property type="match status" value="1"/>
</dbReference>
<sequence length="301" mass="32266">VILWPKYGEDAGAVKLGGETLVIASDPITGSKNLVGWLAVHINANDVAVCGAKPTWMSSCILLPKGSKAEDFRNIASQIDRAARSIDVAVITGHSEIAPHTSSPIVVGTMTGRLVSKRLITSSGAKPGDYIVMSKTAGLEGTAILSTDFSKILEEKGIHPATIKKASRYYSKISIVKEALQLAKSGLATAMHDPTEGGVIGGLYELCSASGCGFEIHVDKIPVSREVRLICDALDIDPLRLISSGVLLASVRKPPKSREFKLIGRVTKRKEGMRIISKTGETRIKNPPADELWRILNLYGR</sequence>
<dbReference type="InterPro" id="IPR010918">
    <property type="entry name" value="PurM-like_C_dom"/>
</dbReference>
<comment type="similarity">
    <text evidence="1">Belongs to the HypE family.</text>
</comment>
<evidence type="ECO:0000313" key="4">
    <source>
        <dbReference type="EMBL" id="HIQ30217.1"/>
    </source>
</evidence>
<dbReference type="InterPro" id="IPR036676">
    <property type="entry name" value="PurM-like_C_sf"/>
</dbReference>
<dbReference type="InterPro" id="IPR036921">
    <property type="entry name" value="PurM-like_N_sf"/>
</dbReference>
<dbReference type="GO" id="GO:0051604">
    <property type="term" value="P:protein maturation"/>
    <property type="evidence" value="ECO:0007669"/>
    <property type="project" value="TreeGrafter"/>
</dbReference>
<feature type="domain" description="PurM-like N-terminal" evidence="2">
    <location>
        <begin position="8"/>
        <end position="113"/>
    </location>
</feature>
<proteinExistence type="inferred from homology"/>
<organism evidence="4 5">
    <name type="scientific">Caldiarchaeum subterraneum</name>
    <dbReference type="NCBI Taxonomy" id="311458"/>
    <lineage>
        <taxon>Archaea</taxon>
        <taxon>Nitrososphaerota</taxon>
        <taxon>Candidatus Caldarchaeales</taxon>
        <taxon>Candidatus Caldarchaeaceae</taxon>
        <taxon>Candidatus Caldarchaeum</taxon>
    </lineage>
</organism>
<dbReference type="PANTHER" id="PTHR30303">
    <property type="entry name" value="HYDROGENASE ISOENZYMES FORMATION PROTEIN HYPE"/>
    <property type="match status" value="1"/>
</dbReference>
<feature type="domain" description="PurM-like C-terminal" evidence="3">
    <location>
        <begin position="126"/>
        <end position="268"/>
    </location>
</feature>
<dbReference type="PANTHER" id="PTHR30303:SF4">
    <property type="entry name" value="HYDROGENASE EXPRESSION_FORMATION PROTEIN HYPE"/>
    <property type="match status" value="1"/>
</dbReference>
<gene>
    <name evidence="4" type="ORF">EYH45_06610</name>
</gene>
<dbReference type="Gene3D" id="3.30.1330.10">
    <property type="entry name" value="PurM-like, N-terminal domain"/>
    <property type="match status" value="1"/>
</dbReference>
<evidence type="ECO:0008006" key="6">
    <source>
        <dbReference type="Google" id="ProtNLM"/>
    </source>
</evidence>
<dbReference type="AlphaFoldDB" id="A0A832ZXL6"/>
<dbReference type="InterPro" id="IPR016188">
    <property type="entry name" value="PurM-like_N"/>
</dbReference>
<feature type="non-terminal residue" evidence="4">
    <location>
        <position position="1"/>
    </location>
</feature>
<dbReference type="EMBL" id="DQVM01000126">
    <property type="protein sequence ID" value="HIQ30217.1"/>
    <property type="molecule type" value="Genomic_DNA"/>
</dbReference>
<name>A0A832ZXL6_CALS0</name>
<protein>
    <recommendedName>
        <fullName evidence="6">Hydrogenase</fullName>
    </recommendedName>
</protein>
<evidence type="ECO:0000259" key="3">
    <source>
        <dbReference type="Pfam" id="PF02769"/>
    </source>
</evidence>
<dbReference type="Proteomes" id="UP000608579">
    <property type="component" value="Unassembled WGS sequence"/>
</dbReference>
<evidence type="ECO:0000256" key="1">
    <source>
        <dbReference type="ARBA" id="ARBA00006243"/>
    </source>
</evidence>
<dbReference type="SUPFAM" id="SSF55326">
    <property type="entry name" value="PurM N-terminal domain-like"/>
    <property type="match status" value="1"/>
</dbReference>
<comment type="caution">
    <text evidence="4">The sequence shown here is derived from an EMBL/GenBank/DDBJ whole genome shotgun (WGS) entry which is preliminary data.</text>
</comment>
<dbReference type="SUPFAM" id="SSF56042">
    <property type="entry name" value="PurM C-terminal domain-like"/>
    <property type="match status" value="1"/>
</dbReference>
<dbReference type="PIRSF" id="PIRSF005644">
    <property type="entry name" value="Hdrgns_mtr_HypE"/>
    <property type="match status" value="1"/>
</dbReference>
<reference evidence="4" key="1">
    <citation type="journal article" date="2020" name="ISME J.">
        <title>Gammaproteobacteria mediating utilization of methyl-, sulfur- and petroleum organic compounds in deep ocean hydrothermal plumes.</title>
        <authorList>
            <person name="Zhou Z."/>
            <person name="Liu Y."/>
            <person name="Pan J."/>
            <person name="Cron B.R."/>
            <person name="Toner B.M."/>
            <person name="Anantharaman K."/>
            <person name="Breier J.A."/>
            <person name="Dick G.J."/>
            <person name="Li M."/>
        </authorList>
    </citation>
    <scope>NUCLEOTIDE SEQUENCE</scope>
    <source>
        <strain evidence="4">SZUA-1515</strain>
    </source>
</reference>
<dbReference type="CDD" id="cd06061">
    <property type="entry name" value="PurM-like1"/>
    <property type="match status" value="1"/>
</dbReference>